<evidence type="ECO:0000256" key="1">
    <source>
        <dbReference type="SAM" id="MobiDB-lite"/>
    </source>
</evidence>
<reference evidence="2 3" key="1">
    <citation type="submission" date="2020-02" db="EMBL/GenBank/DDBJ databases">
        <title>Draft genome sequence of Haematococcus lacustris strain NIES-144.</title>
        <authorList>
            <person name="Morimoto D."/>
            <person name="Nakagawa S."/>
            <person name="Yoshida T."/>
            <person name="Sawayama S."/>
        </authorList>
    </citation>
    <scope>NUCLEOTIDE SEQUENCE [LARGE SCALE GENOMIC DNA]</scope>
    <source>
        <strain evidence="2 3">NIES-144</strain>
    </source>
</reference>
<evidence type="ECO:0000313" key="2">
    <source>
        <dbReference type="EMBL" id="GFH17221.1"/>
    </source>
</evidence>
<feature type="non-terminal residue" evidence="2">
    <location>
        <position position="68"/>
    </location>
</feature>
<proteinExistence type="predicted"/>
<name>A0A699Z553_HAELA</name>
<evidence type="ECO:0000313" key="3">
    <source>
        <dbReference type="Proteomes" id="UP000485058"/>
    </source>
</evidence>
<dbReference type="AlphaFoldDB" id="A0A699Z553"/>
<comment type="caution">
    <text evidence="2">The sequence shown here is derived from an EMBL/GenBank/DDBJ whole genome shotgun (WGS) entry which is preliminary data.</text>
</comment>
<dbReference type="Proteomes" id="UP000485058">
    <property type="component" value="Unassembled WGS sequence"/>
</dbReference>
<sequence length="68" mass="7218">MEWYLVMSVTGTRQGWMTGKAHQGLVRSCCREGTGVKGQEGGSPHNKAGRGAWQADELPLPMTSGGNA</sequence>
<accession>A0A699Z553</accession>
<gene>
    <name evidence="2" type="ORF">HaLaN_13805</name>
</gene>
<organism evidence="2 3">
    <name type="scientific">Haematococcus lacustris</name>
    <name type="common">Green alga</name>
    <name type="synonym">Haematococcus pluvialis</name>
    <dbReference type="NCBI Taxonomy" id="44745"/>
    <lineage>
        <taxon>Eukaryota</taxon>
        <taxon>Viridiplantae</taxon>
        <taxon>Chlorophyta</taxon>
        <taxon>core chlorophytes</taxon>
        <taxon>Chlorophyceae</taxon>
        <taxon>CS clade</taxon>
        <taxon>Chlamydomonadales</taxon>
        <taxon>Haematococcaceae</taxon>
        <taxon>Haematococcus</taxon>
    </lineage>
</organism>
<keyword evidence="3" id="KW-1185">Reference proteome</keyword>
<protein>
    <submittedName>
        <fullName evidence="2">Uncharacterized protein</fullName>
    </submittedName>
</protein>
<feature type="non-terminal residue" evidence="2">
    <location>
        <position position="1"/>
    </location>
</feature>
<feature type="region of interest" description="Disordered" evidence="1">
    <location>
        <begin position="34"/>
        <end position="68"/>
    </location>
</feature>
<dbReference type="EMBL" id="BLLF01001114">
    <property type="protein sequence ID" value="GFH17221.1"/>
    <property type="molecule type" value="Genomic_DNA"/>
</dbReference>